<protein>
    <recommendedName>
        <fullName evidence="1">Orc1-like AAA ATPase domain-containing protein</fullName>
    </recommendedName>
</protein>
<organism evidence="2 3">
    <name type="scientific">Streptomyces hundungensis</name>
    <dbReference type="NCBI Taxonomy" id="1077946"/>
    <lineage>
        <taxon>Bacteria</taxon>
        <taxon>Bacillati</taxon>
        <taxon>Actinomycetota</taxon>
        <taxon>Actinomycetes</taxon>
        <taxon>Kitasatosporales</taxon>
        <taxon>Streptomycetaceae</taxon>
        <taxon>Streptomyces</taxon>
    </lineage>
</organism>
<proteinExistence type="predicted"/>
<dbReference type="InterPro" id="IPR041664">
    <property type="entry name" value="AAA_16"/>
</dbReference>
<accession>A0A387HKJ7</accession>
<gene>
    <name evidence="2" type="ORF">DWB77_06609</name>
</gene>
<evidence type="ECO:0000313" key="3">
    <source>
        <dbReference type="Proteomes" id="UP000271554"/>
    </source>
</evidence>
<dbReference type="KEGG" id="shun:DWB77_06609"/>
<evidence type="ECO:0000313" key="2">
    <source>
        <dbReference type="EMBL" id="AYG84395.1"/>
    </source>
</evidence>
<reference evidence="2 3" key="1">
    <citation type="submission" date="2018-10" db="EMBL/GenBank/DDBJ databases">
        <title>Relationship between Morphology and Antimicrobial Activity in Streptomyces.</title>
        <authorList>
            <person name="Kang H.J."/>
            <person name="Kim S.B."/>
        </authorList>
    </citation>
    <scope>NUCLEOTIDE SEQUENCE [LARGE SCALE GENOMIC DNA]</scope>
    <source>
        <strain evidence="2 3">BH38</strain>
    </source>
</reference>
<dbReference type="AlphaFoldDB" id="A0A387HKJ7"/>
<dbReference type="OrthoDB" id="3178131at2"/>
<dbReference type="Pfam" id="PF13191">
    <property type="entry name" value="AAA_16"/>
    <property type="match status" value="1"/>
</dbReference>
<name>A0A387HKJ7_9ACTN</name>
<dbReference type="RefSeq" id="WP_120725784.1">
    <property type="nucleotide sequence ID" value="NZ_CP032698.1"/>
</dbReference>
<sequence length="75" mass="7734">MARTGSEAPFVGRAHELSSMRARLDLAGGGEPGTVVVDGPAGIGETSLVRRFLGGVSAEWRVARAGGDEIETQLP</sequence>
<feature type="domain" description="Orc1-like AAA ATPase" evidence="1">
    <location>
        <begin position="9"/>
        <end position="73"/>
    </location>
</feature>
<evidence type="ECO:0000259" key="1">
    <source>
        <dbReference type="Pfam" id="PF13191"/>
    </source>
</evidence>
<dbReference type="EMBL" id="CP032698">
    <property type="protein sequence ID" value="AYG84395.1"/>
    <property type="molecule type" value="Genomic_DNA"/>
</dbReference>
<dbReference type="Proteomes" id="UP000271554">
    <property type="component" value="Chromosome"/>
</dbReference>
<keyword evidence="3" id="KW-1185">Reference proteome</keyword>